<gene>
    <name evidence="3" type="ORF">FHP06_00480</name>
</gene>
<dbReference type="InterPro" id="IPR029058">
    <property type="entry name" value="AB_hydrolase_fold"/>
</dbReference>
<keyword evidence="2" id="KW-1133">Transmembrane helix</keyword>
<keyword evidence="2" id="KW-0812">Transmembrane</keyword>
<feature type="transmembrane region" description="Helical" evidence="2">
    <location>
        <begin position="112"/>
        <end position="138"/>
    </location>
</feature>
<keyword evidence="2" id="KW-0472">Membrane</keyword>
<feature type="transmembrane region" description="Helical" evidence="2">
    <location>
        <begin position="347"/>
        <end position="370"/>
    </location>
</feature>
<evidence type="ECO:0000256" key="1">
    <source>
        <dbReference type="SAM" id="MobiDB-lite"/>
    </source>
</evidence>
<organism evidence="3 4">
    <name type="scientific">Aeromicrobium terrae</name>
    <dbReference type="NCBI Taxonomy" id="2498846"/>
    <lineage>
        <taxon>Bacteria</taxon>
        <taxon>Bacillati</taxon>
        <taxon>Actinomycetota</taxon>
        <taxon>Actinomycetes</taxon>
        <taxon>Propionibacteriales</taxon>
        <taxon>Nocardioidaceae</taxon>
        <taxon>Aeromicrobium</taxon>
    </lineage>
</organism>
<proteinExistence type="predicted"/>
<sequence length="798" mass="87964">MSWVELRVHGVSGTPPEDLLARPHVRQVDGDKKSRFFRAVDSNDTILTGDDGHTIEGYHWGKYTSGSWKQSFWLTMLPFGLVNLAAFMLPAPHTPDGKDLRGAGPWRAAALGVLRFLALLMTMLLSFAIALTLIEVVAGRWAPGQGWSKGWVREWTPMVATFLSGAVLALLGGWSWFVRLLKRRGDTVGLDESLLPTPKRPPNDQTKLAAAPHNWSATPFASKIFYDGDPDTMTLRGFHVAAGLAVPALIASTYTDEWEKLSLWILAVVMVLTTLLGDKDGGAVTGAETAGDRWWHRLAVWLSRAAVAVAAFTLIVSARAMKGYTREEALDARDRHDQVDLDRWSLWFLYLGAGALILLGIFVVGLAWTTRSARPKKDSPAWFFRPYSKSCAAMPVAGLGLFLGVGYSAALVIGTSTTLQQREGPKGKVYASTVMLERVSYAFSLALVPIVLVVLVMLVQKMRSRRKLAELAMVGYPEDAPFPAARLTPWRTKLASAIWFARAKNGVQHIVWTLVVAGTFLSLAIIVEMAPKHDTNDAGLLSGTSADGRGSEFLTQIGTWVLLGLVLGIVFLARGAFRDANLRRGVNIIWDVVAFWPHAVHPFIPTPYSLRTVGDLVERVRNHSEVPVDDGRPVVVCGHSQGSLVSFAALNLLSDEECRRVGFLTFGSQLRVIFPRAFPMYVNFEAISLMHQRLDGGWINLYRDTDPLAGPVLSWNHEHHGDGGTSQSFPFPEDGPSEDPVTDGYRTRLCGDDWRLLDPVPRVEETQEAPVNALHGHSYYWTNPVWPEALAAVRRSRP</sequence>
<keyword evidence="4" id="KW-1185">Reference proteome</keyword>
<feature type="transmembrane region" description="Helical" evidence="2">
    <location>
        <begin position="439"/>
        <end position="459"/>
    </location>
</feature>
<accession>A0A5C8NNG1</accession>
<name>A0A5C8NNG1_9ACTN</name>
<feature type="transmembrane region" description="Helical" evidence="2">
    <location>
        <begin position="158"/>
        <end position="177"/>
    </location>
</feature>
<reference evidence="3 4" key="1">
    <citation type="submission" date="2019-06" db="EMBL/GenBank/DDBJ databases">
        <title>Aeromicrobium sp. nov., isolated from a maize field.</title>
        <authorList>
            <person name="Lin S.-Y."/>
            <person name="Tsai C.-F."/>
            <person name="Young C.-C."/>
        </authorList>
    </citation>
    <scope>NUCLEOTIDE SEQUENCE [LARGE SCALE GENOMIC DNA]</scope>
    <source>
        <strain evidence="3 4">CC-CFT486</strain>
    </source>
</reference>
<evidence type="ECO:0000313" key="3">
    <source>
        <dbReference type="EMBL" id="TXL62758.1"/>
    </source>
</evidence>
<feature type="transmembrane region" description="Helical" evidence="2">
    <location>
        <begin position="391"/>
        <end position="419"/>
    </location>
</feature>
<comment type="caution">
    <text evidence="3">The sequence shown here is derived from an EMBL/GenBank/DDBJ whole genome shotgun (WGS) entry which is preliminary data.</text>
</comment>
<dbReference type="AlphaFoldDB" id="A0A5C8NNG1"/>
<feature type="transmembrane region" description="Helical" evidence="2">
    <location>
        <begin position="72"/>
        <end position="91"/>
    </location>
</feature>
<feature type="transmembrane region" description="Helical" evidence="2">
    <location>
        <begin position="298"/>
        <end position="318"/>
    </location>
</feature>
<dbReference type="Proteomes" id="UP000321571">
    <property type="component" value="Unassembled WGS sequence"/>
</dbReference>
<dbReference type="OrthoDB" id="4320047at2"/>
<feature type="region of interest" description="Disordered" evidence="1">
    <location>
        <begin position="717"/>
        <end position="738"/>
    </location>
</feature>
<dbReference type="EMBL" id="VDUX01000001">
    <property type="protein sequence ID" value="TXL62758.1"/>
    <property type="molecule type" value="Genomic_DNA"/>
</dbReference>
<evidence type="ECO:0008006" key="5">
    <source>
        <dbReference type="Google" id="ProtNLM"/>
    </source>
</evidence>
<dbReference type="SUPFAM" id="SSF53474">
    <property type="entry name" value="alpha/beta-Hydrolases"/>
    <property type="match status" value="1"/>
</dbReference>
<dbReference type="RefSeq" id="WP_147682752.1">
    <property type="nucleotide sequence ID" value="NZ_VDUX01000001.1"/>
</dbReference>
<feature type="transmembrane region" description="Helical" evidence="2">
    <location>
        <begin position="510"/>
        <end position="527"/>
    </location>
</feature>
<protein>
    <recommendedName>
        <fullName evidence="5">Lipase family protein</fullName>
    </recommendedName>
</protein>
<feature type="transmembrane region" description="Helical" evidence="2">
    <location>
        <begin position="557"/>
        <end position="577"/>
    </location>
</feature>
<evidence type="ECO:0000256" key="2">
    <source>
        <dbReference type="SAM" id="Phobius"/>
    </source>
</evidence>
<evidence type="ECO:0000313" key="4">
    <source>
        <dbReference type="Proteomes" id="UP000321571"/>
    </source>
</evidence>